<comment type="caution">
    <text evidence="12">The sequence shown here is derived from an EMBL/GenBank/DDBJ whole genome shotgun (WGS) entry which is preliminary data.</text>
</comment>
<dbReference type="Pfam" id="PF11799">
    <property type="entry name" value="IMS_C"/>
    <property type="match status" value="1"/>
</dbReference>
<comment type="subunit">
    <text evidence="3">Monomer.</text>
</comment>
<dbReference type="GO" id="GO:0003887">
    <property type="term" value="F:DNA-directed DNA polymerase activity"/>
    <property type="evidence" value="ECO:0007669"/>
    <property type="project" value="UniProtKB-EC"/>
</dbReference>
<dbReference type="EC" id="2.7.7.7" evidence="4"/>
<evidence type="ECO:0000313" key="13">
    <source>
        <dbReference type="Proteomes" id="UP000531216"/>
    </source>
</evidence>
<dbReference type="GO" id="GO:0042276">
    <property type="term" value="P:error-prone translesion synthesis"/>
    <property type="evidence" value="ECO:0007669"/>
    <property type="project" value="TreeGrafter"/>
</dbReference>
<keyword evidence="13" id="KW-1185">Reference proteome</keyword>
<keyword evidence="7" id="KW-0234">DNA repair</keyword>
<dbReference type="Gene3D" id="1.10.150.20">
    <property type="entry name" value="5' to 3' exonuclease, C-terminal subdomain"/>
    <property type="match status" value="1"/>
</dbReference>
<dbReference type="AlphaFoldDB" id="A0A7W6FWD7"/>
<evidence type="ECO:0000256" key="2">
    <source>
        <dbReference type="ARBA" id="ARBA00010945"/>
    </source>
</evidence>
<comment type="function">
    <text evidence="9">Poorly processive, error-prone DNA polymerase involved in untargeted mutagenesis. Copies undamaged DNA at stalled replication forks, which arise in vivo from mismatched or misaligned primer ends. These misaligned primers can be extended by PolIV. Exhibits no 3'-5' exonuclease (proofreading) activity. May be involved in translesional synthesis, in conjunction with the beta clamp from PolIII.</text>
</comment>
<dbReference type="PANTHER" id="PTHR11076">
    <property type="entry name" value="DNA REPAIR POLYMERASE UMUC / TRANSFERASE FAMILY MEMBER"/>
    <property type="match status" value="1"/>
</dbReference>
<dbReference type="Gene3D" id="3.30.70.270">
    <property type="match status" value="1"/>
</dbReference>
<dbReference type="CDD" id="cd01700">
    <property type="entry name" value="PolY_Pol_V_umuC"/>
    <property type="match status" value="1"/>
</dbReference>
<dbReference type="GO" id="GO:0005829">
    <property type="term" value="C:cytosol"/>
    <property type="evidence" value="ECO:0007669"/>
    <property type="project" value="TreeGrafter"/>
</dbReference>
<proteinExistence type="inferred from homology"/>
<dbReference type="PROSITE" id="PS50173">
    <property type="entry name" value="UMUC"/>
    <property type="match status" value="1"/>
</dbReference>
<organism evidence="12 13">
    <name type="scientific">Aureimonas phyllosphaerae</name>
    <dbReference type="NCBI Taxonomy" id="1166078"/>
    <lineage>
        <taxon>Bacteria</taxon>
        <taxon>Pseudomonadati</taxon>
        <taxon>Pseudomonadota</taxon>
        <taxon>Alphaproteobacteria</taxon>
        <taxon>Hyphomicrobiales</taxon>
        <taxon>Aurantimonadaceae</taxon>
        <taxon>Aureimonas</taxon>
    </lineage>
</organism>
<keyword evidence="6" id="KW-0741">SOS mutagenesis</keyword>
<reference evidence="12 13" key="1">
    <citation type="submission" date="2020-08" db="EMBL/GenBank/DDBJ databases">
        <title>Genomic Encyclopedia of Type Strains, Phase IV (KMG-IV): sequencing the most valuable type-strain genomes for metagenomic binning, comparative biology and taxonomic classification.</title>
        <authorList>
            <person name="Goeker M."/>
        </authorList>
    </citation>
    <scope>NUCLEOTIDE SEQUENCE [LARGE SCALE GENOMIC DNA]</scope>
    <source>
        <strain evidence="12 13">DSM 25024</strain>
    </source>
</reference>
<dbReference type="Pfam" id="PF13438">
    <property type="entry name" value="DUF4113"/>
    <property type="match status" value="1"/>
</dbReference>
<evidence type="ECO:0000256" key="5">
    <source>
        <dbReference type="ARBA" id="ARBA00022763"/>
    </source>
</evidence>
<dbReference type="InterPro" id="IPR017961">
    <property type="entry name" value="DNA_pol_Y-fam_little_finger"/>
</dbReference>
<dbReference type="InterPro" id="IPR043128">
    <property type="entry name" value="Rev_trsase/Diguanyl_cyclase"/>
</dbReference>
<evidence type="ECO:0000256" key="8">
    <source>
        <dbReference type="ARBA" id="ARBA00023236"/>
    </source>
</evidence>
<accession>A0A7W6FWD7</accession>
<protein>
    <recommendedName>
        <fullName evidence="4">DNA-directed DNA polymerase</fullName>
        <ecNumber evidence="4">2.7.7.7</ecNumber>
    </recommendedName>
</protein>
<dbReference type="InterPro" id="IPR025188">
    <property type="entry name" value="DUF4113"/>
</dbReference>
<dbReference type="GO" id="GO:0006281">
    <property type="term" value="P:DNA repair"/>
    <property type="evidence" value="ECO:0007669"/>
    <property type="project" value="UniProtKB-KW"/>
</dbReference>
<dbReference type="InterPro" id="IPR050116">
    <property type="entry name" value="DNA_polymerase-Y"/>
</dbReference>
<evidence type="ECO:0000256" key="3">
    <source>
        <dbReference type="ARBA" id="ARBA00011245"/>
    </source>
</evidence>
<dbReference type="SUPFAM" id="SSF56672">
    <property type="entry name" value="DNA/RNA polymerases"/>
    <property type="match status" value="1"/>
</dbReference>
<dbReference type="RefSeq" id="WP_175526939.1">
    <property type="nucleotide sequence ID" value="NZ_FOOA01000026.1"/>
</dbReference>
<evidence type="ECO:0000256" key="6">
    <source>
        <dbReference type="ARBA" id="ARBA00023199"/>
    </source>
</evidence>
<evidence type="ECO:0000256" key="4">
    <source>
        <dbReference type="ARBA" id="ARBA00012417"/>
    </source>
</evidence>
<evidence type="ECO:0000256" key="10">
    <source>
        <dbReference type="ARBA" id="ARBA00049244"/>
    </source>
</evidence>
<comment type="catalytic activity">
    <reaction evidence="10">
        <text>DNA(n) + a 2'-deoxyribonucleoside 5'-triphosphate = DNA(n+1) + diphosphate</text>
        <dbReference type="Rhea" id="RHEA:22508"/>
        <dbReference type="Rhea" id="RHEA-COMP:17339"/>
        <dbReference type="Rhea" id="RHEA-COMP:17340"/>
        <dbReference type="ChEBI" id="CHEBI:33019"/>
        <dbReference type="ChEBI" id="CHEBI:61560"/>
        <dbReference type="ChEBI" id="CHEBI:173112"/>
        <dbReference type="EC" id="2.7.7.7"/>
    </reaction>
</comment>
<dbReference type="Gene3D" id="3.30.1490.100">
    <property type="entry name" value="DNA polymerase, Y-family, little finger domain"/>
    <property type="match status" value="1"/>
</dbReference>
<dbReference type="Pfam" id="PF00817">
    <property type="entry name" value="IMS"/>
    <property type="match status" value="1"/>
</dbReference>
<dbReference type="NCBIfam" id="NF002955">
    <property type="entry name" value="PRK03609.1"/>
    <property type="match status" value="1"/>
</dbReference>
<evidence type="ECO:0000259" key="11">
    <source>
        <dbReference type="PROSITE" id="PS50173"/>
    </source>
</evidence>
<comment type="cofactor">
    <cofactor evidence="1">
        <name>Mg(2+)</name>
        <dbReference type="ChEBI" id="CHEBI:18420"/>
    </cofactor>
</comment>
<gene>
    <name evidence="12" type="ORF">GGR05_004241</name>
</gene>
<dbReference type="InterPro" id="IPR043502">
    <property type="entry name" value="DNA/RNA_pol_sf"/>
</dbReference>
<dbReference type="EMBL" id="JACIDO010000016">
    <property type="protein sequence ID" value="MBB3938071.1"/>
    <property type="molecule type" value="Genomic_DNA"/>
</dbReference>
<dbReference type="InterPro" id="IPR036775">
    <property type="entry name" value="DNA_pol_Y-fam_lit_finger_sf"/>
</dbReference>
<keyword evidence="8" id="KW-0742">SOS response</keyword>
<comment type="similarity">
    <text evidence="2">Belongs to the DNA polymerase type-Y family.</text>
</comment>
<dbReference type="SUPFAM" id="SSF100879">
    <property type="entry name" value="Lesion bypass DNA polymerase (Y-family), little finger domain"/>
    <property type="match status" value="1"/>
</dbReference>
<evidence type="ECO:0000256" key="9">
    <source>
        <dbReference type="ARBA" id="ARBA00025589"/>
    </source>
</evidence>
<dbReference type="Gene3D" id="3.40.1170.60">
    <property type="match status" value="1"/>
</dbReference>
<evidence type="ECO:0000313" key="12">
    <source>
        <dbReference type="EMBL" id="MBB3938071.1"/>
    </source>
</evidence>
<dbReference type="GO" id="GO:0003684">
    <property type="term" value="F:damaged DNA binding"/>
    <property type="evidence" value="ECO:0007669"/>
    <property type="project" value="InterPro"/>
</dbReference>
<sequence length="425" mass="47562">MEAPKSASCLFALVDCNNFYASCERLFQLELRGKPVVVLSNNDGCVIARSNEAKALGIVMGDPWHLRRKDFEKWGVIVRSSNYTLYGDISGRVMRTLSNFTPELEIYSIDEAFLNLAGFADPEEHSRVMRATVLQWTGIPVSVGIAPTKVLAKVANRLSKKDPASGGVMMLADEAAQTAALAKIELTDVWGIATRMAARLNELGIRTPLELRAADPKKVRSSFGVVMERMVYELRGVSCLSLEEHSPDRQNIMASRSFGRPVEDLDEMREAVAAYMSRAAEKMRRQGLVTAAITVFVNTNRFRVEDAQYYGTQTVRLPVATADTAKLIRAADQGLRRIWRPGFSYKKAGVMCLDLHRADTLQNSLFHQPDDPGRVELMRLMDGLNKRFGRGKVHFAATGTKQEWKLRAEHMSARYTTNLKELLRV</sequence>
<dbReference type="InterPro" id="IPR001126">
    <property type="entry name" value="UmuC"/>
</dbReference>
<dbReference type="Proteomes" id="UP000531216">
    <property type="component" value="Unassembled WGS sequence"/>
</dbReference>
<name>A0A7W6FWD7_9HYPH</name>
<evidence type="ECO:0000256" key="1">
    <source>
        <dbReference type="ARBA" id="ARBA00001946"/>
    </source>
</evidence>
<evidence type="ECO:0000256" key="7">
    <source>
        <dbReference type="ARBA" id="ARBA00023204"/>
    </source>
</evidence>
<dbReference type="PANTHER" id="PTHR11076:SF34">
    <property type="entry name" value="PROTEIN UMUC"/>
    <property type="match status" value="1"/>
</dbReference>
<dbReference type="GO" id="GO:0009432">
    <property type="term" value="P:SOS response"/>
    <property type="evidence" value="ECO:0007669"/>
    <property type="project" value="UniProtKB-KW"/>
</dbReference>
<keyword evidence="5" id="KW-0227">DNA damage</keyword>
<feature type="domain" description="UmuC" evidence="11">
    <location>
        <begin position="11"/>
        <end position="193"/>
    </location>
</feature>